<dbReference type="PROSITE" id="PS50158">
    <property type="entry name" value="ZF_CCHC"/>
    <property type="match status" value="1"/>
</dbReference>
<feature type="domain" description="CCHC-type" evidence="3">
    <location>
        <begin position="38"/>
        <end position="51"/>
    </location>
</feature>
<reference evidence="4 5" key="1">
    <citation type="submission" date="2023-02" db="EMBL/GenBank/DDBJ databases">
        <title>LHISI_Scaffold_Assembly.</title>
        <authorList>
            <person name="Stuart O.P."/>
            <person name="Cleave R."/>
            <person name="Magrath M.J.L."/>
            <person name="Mikheyev A.S."/>
        </authorList>
    </citation>
    <scope>NUCLEOTIDE SEQUENCE [LARGE SCALE GENOMIC DNA]</scope>
    <source>
        <strain evidence="4">Daus_M_001</strain>
        <tissue evidence="4">Leg muscle</tissue>
    </source>
</reference>
<organism evidence="4 5">
    <name type="scientific">Dryococelus australis</name>
    <dbReference type="NCBI Taxonomy" id="614101"/>
    <lineage>
        <taxon>Eukaryota</taxon>
        <taxon>Metazoa</taxon>
        <taxon>Ecdysozoa</taxon>
        <taxon>Arthropoda</taxon>
        <taxon>Hexapoda</taxon>
        <taxon>Insecta</taxon>
        <taxon>Pterygota</taxon>
        <taxon>Neoptera</taxon>
        <taxon>Polyneoptera</taxon>
        <taxon>Phasmatodea</taxon>
        <taxon>Verophasmatodea</taxon>
        <taxon>Anareolatae</taxon>
        <taxon>Phasmatidae</taxon>
        <taxon>Eurycanthinae</taxon>
        <taxon>Dryococelus</taxon>
    </lineage>
</organism>
<keyword evidence="1" id="KW-0479">Metal-binding</keyword>
<feature type="region of interest" description="Disordered" evidence="2">
    <location>
        <begin position="58"/>
        <end position="80"/>
    </location>
</feature>
<evidence type="ECO:0000259" key="3">
    <source>
        <dbReference type="PROSITE" id="PS50158"/>
    </source>
</evidence>
<dbReference type="Proteomes" id="UP001159363">
    <property type="component" value="Chromosome 7"/>
</dbReference>
<accession>A0ABQ9GZG4</accession>
<dbReference type="EMBL" id="JARBHB010000008">
    <property type="protein sequence ID" value="KAJ8877341.1"/>
    <property type="molecule type" value="Genomic_DNA"/>
</dbReference>
<dbReference type="InterPro" id="IPR001878">
    <property type="entry name" value="Znf_CCHC"/>
</dbReference>
<evidence type="ECO:0000256" key="2">
    <source>
        <dbReference type="SAM" id="MobiDB-lite"/>
    </source>
</evidence>
<feature type="compositionally biased region" description="Basic and acidic residues" evidence="2">
    <location>
        <begin position="70"/>
        <end position="80"/>
    </location>
</feature>
<comment type="caution">
    <text evidence="4">The sequence shown here is derived from an EMBL/GenBank/DDBJ whole genome shotgun (WGS) entry which is preliminary data.</text>
</comment>
<keyword evidence="1" id="KW-0863">Zinc-finger</keyword>
<dbReference type="Gene3D" id="4.10.60.10">
    <property type="entry name" value="Zinc finger, CCHC-type"/>
    <property type="match status" value="1"/>
</dbReference>
<sequence>MNHDAEVEEMSMALSTKRKQTQIPTINHQLRTQNIRICYACGEKGHIVKNCVQYRDEGRREMSADEDEAREINKSEASVK</sequence>
<gene>
    <name evidence="4" type="ORF">PR048_021795</name>
</gene>
<keyword evidence="5" id="KW-1185">Reference proteome</keyword>
<keyword evidence="1" id="KW-0862">Zinc</keyword>
<evidence type="ECO:0000256" key="1">
    <source>
        <dbReference type="PROSITE-ProRule" id="PRU00047"/>
    </source>
</evidence>
<proteinExistence type="predicted"/>
<dbReference type="SUPFAM" id="SSF57756">
    <property type="entry name" value="Retrovirus zinc finger-like domains"/>
    <property type="match status" value="1"/>
</dbReference>
<dbReference type="InterPro" id="IPR036875">
    <property type="entry name" value="Znf_CCHC_sf"/>
</dbReference>
<dbReference type="Pfam" id="PF00098">
    <property type="entry name" value="zf-CCHC"/>
    <property type="match status" value="1"/>
</dbReference>
<feature type="region of interest" description="Disordered" evidence="2">
    <location>
        <begin position="1"/>
        <end position="21"/>
    </location>
</feature>
<evidence type="ECO:0000313" key="4">
    <source>
        <dbReference type="EMBL" id="KAJ8877341.1"/>
    </source>
</evidence>
<protein>
    <recommendedName>
        <fullName evidence="3">CCHC-type domain-containing protein</fullName>
    </recommendedName>
</protein>
<name>A0ABQ9GZG4_9NEOP</name>
<evidence type="ECO:0000313" key="5">
    <source>
        <dbReference type="Proteomes" id="UP001159363"/>
    </source>
</evidence>